<dbReference type="PANTHER" id="PTHR47637:SF1">
    <property type="entry name" value="CHAPERONE SURA"/>
    <property type="match status" value="1"/>
</dbReference>
<evidence type="ECO:0000256" key="2">
    <source>
        <dbReference type="ARBA" id="ARBA00023110"/>
    </source>
</evidence>
<feature type="domain" description="SurA N-terminal" evidence="4">
    <location>
        <begin position="72"/>
        <end position="144"/>
    </location>
</feature>
<name>A0ABY5MQE7_9HYPH</name>
<dbReference type="Pfam" id="PF09312">
    <property type="entry name" value="SurA_N"/>
    <property type="match status" value="1"/>
</dbReference>
<evidence type="ECO:0000313" key="6">
    <source>
        <dbReference type="Proteomes" id="UP001342418"/>
    </source>
</evidence>
<keyword evidence="2" id="KW-0697">Rotamase</keyword>
<keyword evidence="1 3" id="KW-0732">Signal</keyword>
<sequence length="318" mass="35791">MMMTKLTKTGRKGRSRMMAIAMAAALPFMVMAPVQQAAATEILYVVNDTPVTSYDVARRAALLKLMRRSGNLQEVATEEMINQVLRQQEMARNRVTITNEMVNESYANFASSNNMSTAQLDQILGQSGVTKDHFKEFIRTQMGWGRVLQARGRSTVQLSQQDVVQKMLEQGGQKPSATEYMLQQVIFVVPASERSQLLGKRKREAQAMRDRFNGCENTVEFAKGLIDVTVRDLGRTLAPELPADWKDHVVKLQPGQATPVRETDRGVEFIGVCSAREVSDDHVAKLLFQNEQAEDKPMEKISEELTAELREKARIVKR</sequence>
<dbReference type="SUPFAM" id="SSF109998">
    <property type="entry name" value="Triger factor/SurA peptide-binding domain-like"/>
    <property type="match status" value="1"/>
</dbReference>
<protein>
    <submittedName>
        <fullName evidence="5">Chaperone SurA</fullName>
        <ecNumber evidence="5">5.2.1.8</ecNumber>
    </submittedName>
</protein>
<dbReference type="EC" id="5.2.1.8" evidence="5"/>
<dbReference type="EMBL" id="CP030941">
    <property type="protein sequence ID" value="UUP19049.1"/>
    <property type="molecule type" value="Genomic_DNA"/>
</dbReference>
<feature type="signal peptide" evidence="3">
    <location>
        <begin position="1"/>
        <end position="37"/>
    </location>
</feature>
<evidence type="ECO:0000256" key="1">
    <source>
        <dbReference type="ARBA" id="ARBA00022729"/>
    </source>
</evidence>
<dbReference type="InterPro" id="IPR015391">
    <property type="entry name" value="SurA_N"/>
</dbReference>
<evidence type="ECO:0000259" key="4">
    <source>
        <dbReference type="Pfam" id="PF09312"/>
    </source>
</evidence>
<organism evidence="5 6">
    <name type="scientific">Nitratireductor thuwali</name>
    <dbReference type="NCBI Taxonomy" id="2267699"/>
    <lineage>
        <taxon>Bacteria</taxon>
        <taxon>Pseudomonadati</taxon>
        <taxon>Pseudomonadota</taxon>
        <taxon>Alphaproteobacteria</taxon>
        <taxon>Hyphomicrobiales</taxon>
        <taxon>Phyllobacteriaceae</taxon>
        <taxon>Nitratireductor</taxon>
    </lineage>
</organism>
<accession>A0ABY5MQE7</accession>
<keyword evidence="6" id="KW-1185">Reference proteome</keyword>
<gene>
    <name evidence="5" type="primary">surA</name>
    <name evidence="5" type="ORF">NTH_03536</name>
</gene>
<dbReference type="GO" id="GO:0003755">
    <property type="term" value="F:peptidyl-prolyl cis-trans isomerase activity"/>
    <property type="evidence" value="ECO:0007669"/>
    <property type="project" value="UniProtKB-EC"/>
</dbReference>
<keyword evidence="5" id="KW-0413">Isomerase</keyword>
<feature type="chain" id="PRO_5046172123" evidence="3">
    <location>
        <begin position="38"/>
        <end position="318"/>
    </location>
</feature>
<evidence type="ECO:0000256" key="3">
    <source>
        <dbReference type="SAM" id="SignalP"/>
    </source>
</evidence>
<evidence type="ECO:0000313" key="5">
    <source>
        <dbReference type="EMBL" id="UUP19049.1"/>
    </source>
</evidence>
<dbReference type="Proteomes" id="UP001342418">
    <property type="component" value="Chromosome"/>
</dbReference>
<proteinExistence type="predicted"/>
<dbReference type="InterPro" id="IPR050280">
    <property type="entry name" value="OMP_Chaperone_SurA"/>
</dbReference>
<reference evidence="5 6" key="1">
    <citation type="submission" date="2018-07" db="EMBL/GenBank/DDBJ databases">
        <title>Genome sequence of Nitratireductor thuwali#1536.</title>
        <authorList>
            <person name="Michoud G."/>
            <person name="Merlino G."/>
            <person name="Sefrji F.O."/>
            <person name="Daffonchio D."/>
        </authorList>
    </citation>
    <scope>NUCLEOTIDE SEQUENCE [LARGE SCALE GENOMIC DNA]</scope>
    <source>
        <strain evidence="6">Nit1536</strain>
    </source>
</reference>
<dbReference type="Gene3D" id="1.10.4030.10">
    <property type="entry name" value="Porin chaperone SurA, peptide-binding domain"/>
    <property type="match status" value="1"/>
</dbReference>
<dbReference type="InterPro" id="IPR027304">
    <property type="entry name" value="Trigger_fact/SurA_dom_sf"/>
</dbReference>
<dbReference type="PANTHER" id="PTHR47637">
    <property type="entry name" value="CHAPERONE SURA"/>
    <property type="match status" value="1"/>
</dbReference>